<evidence type="ECO:0000259" key="4">
    <source>
        <dbReference type="PROSITE" id="PS51995"/>
    </source>
</evidence>
<dbReference type="Pfam" id="PF03496">
    <property type="entry name" value="ADPrib_exo_Tox"/>
    <property type="match status" value="1"/>
</dbReference>
<reference evidence="5" key="1">
    <citation type="submission" date="2014-02" db="EMBL/GenBank/DDBJ databases">
        <title>Binary toxins belong to the Vip protein family.</title>
        <authorList>
            <person name="Zhang W."/>
            <person name="Wu Z."/>
            <person name="Chen X."/>
            <person name="Huang N."/>
            <person name="Wang R."/>
        </authorList>
    </citation>
    <scope>NUCLEOTIDE SEQUENCE</scope>
    <source>
        <strain evidence="5">HS66</strain>
    </source>
</reference>
<proteinExistence type="predicted"/>
<feature type="domain" description="ATLF-like" evidence="4">
    <location>
        <begin position="67"/>
        <end position="275"/>
    </location>
</feature>
<feature type="region of interest" description="Disordered" evidence="3">
    <location>
        <begin position="28"/>
        <end position="61"/>
    </location>
</feature>
<dbReference type="PRINTS" id="PR01392">
    <property type="entry name" value="ANTHRAXTOXNA"/>
</dbReference>
<organism evidence="5">
    <name type="scientific">Bacillus cereus</name>
    <dbReference type="NCBI Taxonomy" id="1396"/>
    <lineage>
        <taxon>Bacteria</taxon>
        <taxon>Bacillati</taxon>
        <taxon>Bacillota</taxon>
        <taxon>Bacilli</taxon>
        <taxon>Bacillales</taxon>
        <taxon>Bacillaceae</taxon>
        <taxon>Bacillus</taxon>
        <taxon>Bacillus cereus group</taxon>
    </lineage>
</organism>
<dbReference type="PROSITE" id="PS51996">
    <property type="entry name" value="TR_MART"/>
    <property type="match status" value="1"/>
</dbReference>
<sequence length="494" mass="57046">MNTRTKIVSVSMLLIALTVTIPQLTTTVYGAGGHDNENRVVTDQDRDKENNQDKRREEQRKRQEELKKLIQHVVKVEIKEEAVASQEALETLLNKLPISILEMYQAIGGRVVVVDGDITKSDELKGLTEKQVKDSEGNTVFLNQYYVYAKKEKTPVLVIQASEEYGHQIEKDKNVYYEIGKMMVRDVLKPEVIESQTFIDVLKKIQADEDASHLLLSQELQQHKEEFTVNYIQEHPEEVQDVFARIFSYYIEPHSMEALKLYAADAFKYMETINWTELKEKITRNRFLEFSLANEATVWGEQQFKKWKLNQKEQKVLTEYTKYAGTFNKPLREANGDLERIPIETKKNIVTLDAALEKSKISNDIILYRGDDFSLFGKDVEKLIDTNGKISEEQFEIVKHKYKGKDRTEHGYLSTSIFNGTQFGGRPIITKFKVLQGSPGGYIDSISYFKGQYELLLPRNTTYIIKDMYIKKSEKTNGMDQIIIEALVKPTTQS</sequence>
<evidence type="ECO:0000256" key="3">
    <source>
        <dbReference type="SAM" id="MobiDB-lite"/>
    </source>
</evidence>
<evidence type="ECO:0000256" key="2">
    <source>
        <dbReference type="ARBA" id="ARBA00022525"/>
    </source>
</evidence>
<dbReference type="GO" id="GO:0008237">
    <property type="term" value="F:metallopeptidase activity"/>
    <property type="evidence" value="ECO:0007669"/>
    <property type="project" value="InterPro"/>
</dbReference>
<dbReference type="InterPro" id="IPR003541">
    <property type="entry name" value="Anthrax_toxin_lethal/edema"/>
</dbReference>
<dbReference type="CDD" id="cd00233">
    <property type="entry name" value="VIP2"/>
    <property type="match status" value="1"/>
</dbReference>
<dbReference type="CDD" id="cd20185">
    <property type="entry name" value="M34_PABD"/>
    <property type="match status" value="1"/>
</dbReference>
<evidence type="ECO:0000313" key="5">
    <source>
        <dbReference type="EMBL" id="AJA74460.1"/>
    </source>
</evidence>
<dbReference type="SUPFAM" id="SSF55486">
    <property type="entry name" value="Metalloproteases ('zincins'), catalytic domain"/>
    <property type="match status" value="1"/>
</dbReference>
<dbReference type="EMBL" id="KJ433553">
    <property type="protein sequence ID" value="AJA74460.1"/>
    <property type="molecule type" value="Genomic_DNA"/>
</dbReference>
<dbReference type="InterPro" id="IPR047568">
    <property type="entry name" value="ATLF-like_dom"/>
</dbReference>
<dbReference type="AlphaFoldDB" id="A0A161ASY8"/>
<dbReference type="InterPro" id="IPR003540">
    <property type="entry name" value="ADP-ribosyltransferase"/>
</dbReference>
<dbReference type="InterPro" id="IPR024079">
    <property type="entry name" value="MetalloPept_cat_dom_sf"/>
</dbReference>
<dbReference type="Pfam" id="PF07737">
    <property type="entry name" value="ATLF"/>
    <property type="match status" value="1"/>
</dbReference>
<dbReference type="InterPro" id="IPR014781">
    <property type="entry name" value="Anthrax_toxin_lethal/edema_N/C"/>
</dbReference>
<dbReference type="SUPFAM" id="SSF56399">
    <property type="entry name" value="ADP-ribosylation"/>
    <property type="match status" value="1"/>
</dbReference>
<dbReference type="Gene3D" id="3.40.390.10">
    <property type="entry name" value="Collagenase (Catalytic Domain)"/>
    <property type="match status" value="1"/>
</dbReference>
<dbReference type="GO" id="GO:0046872">
    <property type="term" value="F:metal ion binding"/>
    <property type="evidence" value="ECO:0007669"/>
    <property type="project" value="InterPro"/>
</dbReference>
<keyword evidence="2" id="KW-0964">Secreted</keyword>
<dbReference type="GO" id="GO:0005576">
    <property type="term" value="C:extracellular region"/>
    <property type="evidence" value="ECO:0007669"/>
    <property type="project" value="UniProtKB-SubCell"/>
</dbReference>
<dbReference type="Gene3D" id="3.90.176.10">
    <property type="entry name" value="Toxin ADP-ribosyltransferase, Chain A, domain 1"/>
    <property type="match status" value="1"/>
</dbReference>
<feature type="compositionally biased region" description="Basic and acidic residues" evidence="3">
    <location>
        <begin position="34"/>
        <end position="61"/>
    </location>
</feature>
<evidence type="ECO:0000256" key="1">
    <source>
        <dbReference type="ARBA" id="ARBA00004613"/>
    </source>
</evidence>
<protein>
    <submittedName>
        <fullName evidence="5">Vip2-like protein</fullName>
    </submittedName>
</protein>
<accession>A0A161ASY8</accession>
<name>A0A161ASY8_BACCE</name>
<comment type="subcellular location">
    <subcellularLocation>
        <location evidence="1">Secreted</location>
    </subcellularLocation>
</comment>
<gene>
    <name evidence="5" type="primary">vip2-related</name>
</gene>
<dbReference type="PROSITE" id="PS51995">
    <property type="entry name" value="ATLF"/>
    <property type="match status" value="1"/>
</dbReference>